<gene>
    <name evidence="1" type="ORF">PADG_12406</name>
</gene>
<dbReference type="GeneID" id="22588303"/>
<evidence type="ECO:0000313" key="2">
    <source>
        <dbReference type="Proteomes" id="UP000001628"/>
    </source>
</evidence>
<keyword evidence="2" id="KW-1185">Reference proteome</keyword>
<reference evidence="1 2" key="1">
    <citation type="journal article" date="2011" name="PLoS Genet.">
        <title>Comparative genomic analysis of human fungal pathogens causing paracoccidioidomycosis.</title>
        <authorList>
            <person name="Desjardins C.A."/>
            <person name="Champion M.D."/>
            <person name="Holder J.W."/>
            <person name="Muszewska A."/>
            <person name="Goldberg J."/>
            <person name="Bailao A.M."/>
            <person name="Brigido M.M."/>
            <person name="Ferreira M.E."/>
            <person name="Garcia A.M."/>
            <person name="Grynberg M."/>
            <person name="Gujja S."/>
            <person name="Heiman D.I."/>
            <person name="Henn M.R."/>
            <person name="Kodira C.D."/>
            <person name="Leon-Narvaez H."/>
            <person name="Longo L.V."/>
            <person name="Ma L.J."/>
            <person name="Malavazi I."/>
            <person name="Matsuo A.L."/>
            <person name="Morais F.V."/>
            <person name="Pereira M."/>
            <person name="Rodriguez-Brito S."/>
            <person name="Sakthikumar S."/>
            <person name="Salem-Izacc S.M."/>
            <person name="Sykes S.M."/>
            <person name="Teixeira M.M."/>
            <person name="Vallejo M.C."/>
            <person name="Walter M.E."/>
            <person name="Yandava C."/>
            <person name="Young S."/>
            <person name="Zeng Q."/>
            <person name="Zucker J."/>
            <person name="Felipe M.S."/>
            <person name="Goldman G.H."/>
            <person name="Haas B.J."/>
            <person name="McEwen J.G."/>
            <person name="Nino-Vega G."/>
            <person name="Puccia R."/>
            <person name="San-Blas G."/>
            <person name="Soares C.M."/>
            <person name="Birren B.W."/>
            <person name="Cuomo C.A."/>
        </authorList>
    </citation>
    <scope>NUCLEOTIDE SEQUENCE [LARGE SCALE GENOMIC DNA]</scope>
    <source>
        <strain evidence="1 2">Pb18</strain>
    </source>
</reference>
<evidence type="ECO:0000313" key="1">
    <source>
        <dbReference type="EMBL" id="KGM91494.1"/>
    </source>
</evidence>
<dbReference type="EMBL" id="KN275970">
    <property type="protein sequence ID" value="KGM91494.1"/>
    <property type="molecule type" value="Genomic_DNA"/>
</dbReference>
<name>A0A0A0HQI8_PARBD</name>
<dbReference type="AlphaFoldDB" id="A0A0A0HQI8"/>
<proteinExistence type="predicted"/>
<sequence>MISEKHMKLKRVSKNELNEKQLRQQLTKSVRKRRLERQSSVKLSSLLERLKKLGLKLRSKNTTTALKSLIMTVFFS</sequence>
<dbReference type="HOGENOM" id="CLU_2655157_0_0_1"/>
<dbReference type="InParanoid" id="A0A0A0HQI8"/>
<dbReference type="VEuPathDB" id="FungiDB:PADG_12406"/>
<dbReference type="KEGG" id="pbn:PADG_12406"/>
<accession>A0A0A0HQI8</accession>
<organism evidence="1 2">
    <name type="scientific">Paracoccidioides brasiliensis (strain Pb18)</name>
    <dbReference type="NCBI Taxonomy" id="502780"/>
    <lineage>
        <taxon>Eukaryota</taxon>
        <taxon>Fungi</taxon>
        <taxon>Dikarya</taxon>
        <taxon>Ascomycota</taxon>
        <taxon>Pezizomycotina</taxon>
        <taxon>Eurotiomycetes</taxon>
        <taxon>Eurotiomycetidae</taxon>
        <taxon>Onygenales</taxon>
        <taxon>Ajellomycetaceae</taxon>
        <taxon>Paracoccidioides</taxon>
    </lineage>
</organism>
<protein>
    <submittedName>
        <fullName evidence="1">Uncharacterized protein</fullName>
    </submittedName>
</protein>
<dbReference type="Proteomes" id="UP000001628">
    <property type="component" value="Unassembled WGS sequence"/>
</dbReference>
<dbReference type="RefSeq" id="XP_010763482.1">
    <property type="nucleotide sequence ID" value="XM_010765180.1"/>
</dbReference>